<feature type="non-terminal residue" evidence="2">
    <location>
        <position position="355"/>
    </location>
</feature>
<evidence type="ECO:0000313" key="2">
    <source>
        <dbReference type="EMBL" id="EFI99492.1"/>
    </source>
</evidence>
<protein>
    <submittedName>
        <fullName evidence="2">Expressed protein</fullName>
    </submittedName>
</protein>
<evidence type="ECO:0000313" key="3">
    <source>
        <dbReference type="Proteomes" id="UP000007431"/>
    </source>
</evidence>
<reference evidence="2 3" key="1">
    <citation type="journal article" date="2010" name="Nat. Biotechnol.">
        <title>Genome sequence of the model mushroom Schizophyllum commune.</title>
        <authorList>
            <person name="Ohm R.A."/>
            <person name="de Jong J.F."/>
            <person name="Lugones L.G."/>
            <person name="Aerts A."/>
            <person name="Kothe E."/>
            <person name="Stajich J.E."/>
            <person name="de Vries R.P."/>
            <person name="Record E."/>
            <person name="Levasseur A."/>
            <person name="Baker S.E."/>
            <person name="Bartholomew K.A."/>
            <person name="Coutinho P.M."/>
            <person name="Erdmann S."/>
            <person name="Fowler T.J."/>
            <person name="Gathman A.C."/>
            <person name="Lombard V."/>
            <person name="Henrissat B."/>
            <person name="Knabe N."/>
            <person name="Kuees U."/>
            <person name="Lilly W.W."/>
            <person name="Lindquist E."/>
            <person name="Lucas S."/>
            <person name="Magnuson J.K."/>
            <person name="Piumi F."/>
            <person name="Raudaskoski M."/>
            <person name="Salamov A."/>
            <person name="Schmutz J."/>
            <person name="Schwarze F.W.M.R."/>
            <person name="vanKuyk P.A."/>
            <person name="Horton J.S."/>
            <person name="Grigoriev I.V."/>
            <person name="Woesten H.A.B."/>
        </authorList>
    </citation>
    <scope>NUCLEOTIDE SEQUENCE [LARGE SCALE GENOMIC DNA]</scope>
    <source>
        <strain evidence="3">H4-8 / FGSC 9210</strain>
    </source>
</reference>
<keyword evidence="1" id="KW-0812">Transmembrane</keyword>
<keyword evidence="1" id="KW-0472">Membrane</keyword>
<dbReference type="GeneID" id="9585442"/>
<dbReference type="eggNOG" id="ENOG502RBKH">
    <property type="taxonomic scope" value="Eukaryota"/>
</dbReference>
<proteinExistence type="predicted"/>
<keyword evidence="3" id="KW-1185">Reference proteome</keyword>
<dbReference type="CDD" id="cd12087">
    <property type="entry name" value="TM_EGFR-like"/>
    <property type="match status" value="1"/>
</dbReference>
<dbReference type="InParanoid" id="D8PZS4"/>
<dbReference type="VEuPathDB" id="FungiDB:SCHCODRAFT_02615035"/>
<organism evidence="3">
    <name type="scientific">Schizophyllum commune (strain H4-8 / FGSC 9210)</name>
    <name type="common">Split gill fungus</name>
    <dbReference type="NCBI Taxonomy" id="578458"/>
    <lineage>
        <taxon>Eukaryota</taxon>
        <taxon>Fungi</taxon>
        <taxon>Dikarya</taxon>
        <taxon>Basidiomycota</taxon>
        <taxon>Agaricomycotina</taxon>
        <taxon>Agaricomycetes</taxon>
        <taxon>Agaricomycetidae</taxon>
        <taxon>Agaricales</taxon>
        <taxon>Schizophyllaceae</taxon>
        <taxon>Schizophyllum</taxon>
    </lineage>
</organism>
<dbReference type="KEGG" id="scm:SCHCO_02615035"/>
<dbReference type="Proteomes" id="UP000007431">
    <property type="component" value="Unassembled WGS sequence"/>
</dbReference>
<dbReference type="AlphaFoldDB" id="D8PZS4"/>
<name>D8PZS4_SCHCM</name>
<evidence type="ECO:0000256" key="1">
    <source>
        <dbReference type="SAM" id="Phobius"/>
    </source>
</evidence>
<dbReference type="EMBL" id="GL377304">
    <property type="protein sequence ID" value="EFI99492.1"/>
    <property type="molecule type" value="Genomic_DNA"/>
</dbReference>
<gene>
    <name evidence="2" type="ORF">SCHCODRAFT_106836</name>
</gene>
<dbReference type="OMA" id="YLCASTH"/>
<dbReference type="HOGENOM" id="CLU_771631_0_0_1"/>
<accession>D8PZS4</accession>
<feature type="transmembrane region" description="Helical" evidence="1">
    <location>
        <begin position="297"/>
        <end position="322"/>
    </location>
</feature>
<dbReference type="RefSeq" id="XP_003034395.1">
    <property type="nucleotide sequence ID" value="XM_003034349.1"/>
</dbReference>
<keyword evidence="1" id="KW-1133">Transmembrane helix</keyword>
<dbReference type="Gene3D" id="2.60.120.260">
    <property type="entry name" value="Galactose-binding domain-like"/>
    <property type="match status" value="1"/>
</dbReference>
<dbReference type="OrthoDB" id="2929977at2759"/>
<sequence length="355" mass="36689">MQYLLDDQSADIAYLCPVTHQTVLGSYFNNTWTSISDESCGDGWFQLTFSGVGVTVSAPSSSDSPDYSATIDGAAAQASLTDAGFEFADLDDGEHTLVFSSSATSVHPALDYIAVLAGQSTALEGRTIITDDADEALSYTGEWSTEPPFNLVLGRSTGPYAGTTHWSNTVGDALSFSFSGDSVAVYGTLPPSGSEGADNVTVSYAIDDEAPTSSALPPALIPNQAAPKTLLFHADGLSAGAHTLTVNVTNVAGAGTALGIDFVLYNATFNNIGDNGSSTAGKLSQSGAADKDKGVNIGAIVGGVLGALAGLSAIGLLIFVLVRRRNPRRAQDMHDWKKIISLPVAGSKTTIDMKF</sequence>